<dbReference type="NCBIfam" id="TIGR01068">
    <property type="entry name" value="thioredoxin"/>
    <property type="match status" value="1"/>
</dbReference>
<keyword evidence="2" id="KW-0813">Transport</keyword>
<proteinExistence type="inferred from homology"/>
<dbReference type="FunFam" id="3.40.30.10:FF:000229">
    <property type="entry name" value="Thioredoxin (TRX)"/>
    <property type="match status" value="1"/>
</dbReference>
<dbReference type="InterPro" id="IPR005746">
    <property type="entry name" value="Thioredoxin"/>
</dbReference>
<feature type="domain" description="Thioredoxin" evidence="8">
    <location>
        <begin position="15"/>
        <end position="151"/>
    </location>
</feature>
<dbReference type="PROSITE" id="PS51352">
    <property type="entry name" value="THIOREDOXIN_2"/>
    <property type="match status" value="1"/>
</dbReference>
<gene>
    <name evidence="9" type="ORF">DFO77_1322</name>
</gene>
<name>A0A368UK23_9BACT</name>
<dbReference type="CDD" id="cd02947">
    <property type="entry name" value="TRX_family"/>
    <property type="match status" value="1"/>
</dbReference>
<dbReference type="Proteomes" id="UP000252733">
    <property type="component" value="Unassembled WGS sequence"/>
</dbReference>
<dbReference type="Pfam" id="PF00085">
    <property type="entry name" value="Thioredoxin"/>
    <property type="match status" value="1"/>
</dbReference>
<dbReference type="PRINTS" id="PR00421">
    <property type="entry name" value="THIOREDOXIN"/>
</dbReference>
<keyword evidence="3" id="KW-0249">Electron transport</keyword>
<evidence type="ECO:0000313" key="9">
    <source>
        <dbReference type="EMBL" id="RCW29023.1"/>
    </source>
</evidence>
<keyword evidence="10" id="KW-1185">Reference proteome</keyword>
<evidence type="ECO:0000256" key="3">
    <source>
        <dbReference type="ARBA" id="ARBA00022982"/>
    </source>
</evidence>
<dbReference type="InterPro" id="IPR013766">
    <property type="entry name" value="Thioredoxin_domain"/>
</dbReference>
<feature type="chain" id="PRO_5016884835" description="Thioredoxin" evidence="7">
    <location>
        <begin position="25"/>
        <end position="154"/>
    </location>
</feature>
<dbReference type="PROSITE" id="PS00194">
    <property type="entry name" value="THIOREDOXIN_1"/>
    <property type="match status" value="1"/>
</dbReference>
<evidence type="ECO:0000256" key="6">
    <source>
        <dbReference type="NCBIfam" id="TIGR01068"/>
    </source>
</evidence>
<evidence type="ECO:0000259" key="8">
    <source>
        <dbReference type="PROSITE" id="PS51352"/>
    </source>
</evidence>
<evidence type="ECO:0000256" key="5">
    <source>
        <dbReference type="ARBA" id="ARBA00023284"/>
    </source>
</evidence>
<sequence>MRKQVSTILFSAILLFAGIQMTSATEPAGGETTGNGVITLDKTAFIAQVFDYENNSDWSYKGNKPAILDFYADWCGPCRKLSPLLEEIQGEYGGKLQVYKVDTEKSKELAAAFGIRSLPTIVFIPMNEEPRAVLGYVPKEQLTKMITDILKVSN</sequence>
<dbReference type="PANTHER" id="PTHR45663">
    <property type="entry name" value="GEO12009P1"/>
    <property type="match status" value="1"/>
</dbReference>
<keyword evidence="7" id="KW-0732">Signal</keyword>
<dbReference type="PANTHER" id="PTHR45663:SF11">
    <property type="entry name" value="GEO12009P1"/>
    <property type="match status" value="1"/>
</dbReference>
<evidence type="ECO:0000313" key="10">
    <source>
        <dbReference type="Proteomes" id="UP000252733"/>
    </source>
</evidence>
<dbReference type="GO" id="GO:0015035">
    <property type="term" value="F:protein-disulfide reductase activity"/>
    <property type="evidence" value="ECO:0007669"/>
    <property type="project" value="UniProtKB-UniRule"/>
</dbReference>
<reference evidence="9 10" key="1">
    <citation type="submission" date="2018-07" db="EMBL/GenBank/DDBJ databases">
        <title>Freshwater and sediment microbial communities from various areas in North America, analyzing microbe dynamics in response to fracking.</title>
        <authorList>
            <person name="Lamendella R."/>
        </authorList>
    </citation>
    <scope>NUCLEOTIDE SEQUENCE [LARGE SCALE GENOMIC DNA]</scope>
    <source>
        <strain evidence="9 10">160A</strain>
    </source>
</reference>
<evidence type="ECO:0000256" key="2">
    <source>
        <dbReference type="ARBA" id="ARBA00022448"/>
    </source>
</evidence>
<dbReference type="Gene3D" id="3.40.30.10">
    <property type="entry name" value="Glutaredoxin"/>
    <property type="match status" value="1"/>
</dbReference>
<comment type="caution">
    <text evidence="9">The sequence shown here is derived from an EMBL/GenBank/DDBJ whole genome shotgun (WGS) entry which is preliminary data.</text>
</comment>
<dbReference type="InterPro" id="IPR036249">
    <property type="entry name" value="Thioredoxin-like_sf"/>
</dbReference>
<evidence type="ECO:0000256" key="7">
    <source>
        <dbReference type="SAM" id="SignalP"/>
    </source>
</evidence>
<comment type="similarity">
    <text evidence="1">Belongs to the thioredoxin family.</text>
</comment>
<dbReference type="RefSeq" id="WP_181872123.1">
    <property type="nucleotide sequence ID" value="NZ_QPIZ01000032.1"/>
</dbReference>
<protein>
    <recommendedName>
        <fullName evidence="6">Thioredoxin</fullName>
    </recommendedName>
</protein>
<evidence type="ECO:0000256" key="1">
    <source>
        <dbReference type="ARBA" id="ARBA00008987"/>
    </source>
</evidence>
<organism evidence="9 10">
    <name type="scientific">Marinilabilia salmonicolor</name>
    <dbReference type="NCBI Taxonomy" id="989"/>
    <lineage>
        <taxon>Bacteria</taxon>
        <taxon>Pseudomonadati</taxon>
        <taxon>Bacteroidota</taxon>
        <taxon>Bacteroidia</taxon>
        <taxon>Marinilabiliales</taxon>
        <taxon>Marinilabiliaceae</taxon>
        <taxon>Marinilabilia</taxon>
    </lineage>
</organism>
<accession>A0A368UK23</accession>
<dbReference type="SUPFAM" id="SSF52833">
    <property type="entry name" value="Thioredoxin-like"/>
    <property type="match status" value="1"/>
</dbReference>
<keyword evidence="5" id="KW-0676">Redox-active center</keyword>
<dbReference type="AlphaFoldDB" id="A0A368UK23"/>
<keyword evidence="4" id="KW-1015">Disulfide bond</keyword>
<dbReference type="InterPro" id="IPR017937">
    <property type="entry name" value="Thioredoxin_CS"/>
</dbReference>
<feature type="signal peptide" evidence="7">
    <location>
        <begin position="1"/>
        <end position="24"/>
    </location>
</feature>
<dbReference type="GO" id="GO:0005737">
    <property type="term" value="C:cytoplasm"/>
    <property type="evidence" value="ECO:0007669"/>
    <property type="project" value="TreeGrafter"/>
</dbReference>
<evidence type="ECO:0000256" key="4">
    <source>
        <dbReference type="ARBA" id="ARBA00023157"/>
    </source>
</evidence>
<dbReference type="EMBL" id="QPIZ01000032">
    <property type="protein sequence ID" value="RCW29023.1"/>
    <property type="molecule type" value="Genomic_DNA"/>
</dbReference>